<evidence type="ECO:0000313" key="7">
    <source>
        <dbReference type="EMBL" id="MEM0514505.1"/>
    </source>
</evidence>
<feature type="domain" description="JmjC" evidence="6">
    <location>
        <begin position="93"/>
        <end position="221"/>
    </location>
</feature>
<evidence type="ECO:0000259" key="6">
    <source>
        <dbReference type="PROSITE" id="PS51184"/>
    </source>
</evidence>
<accession>A0ABU9MWU8</accession>
<dbReference type="Pfam" id="PF08007">
    <property type="entry name" value="JmjC_2"/>
    <property type="match status" value="1"/>
</dbReference>
<dbReference type="PANTHER" id="PTHR13096">
    <property type="entry name" value="MINA53 MYC INDUCED NUCLEAR ANTIGEN"/>
    <property type="match status" value="1"/>
</dbReference>
<dbReference type="PROSITE" id="PS51184">
    <property type="entry name" value="JMJC"/>
    <property type="match status" value="1"/>
</dbReference>
<evidence type="ECO:0000256" key="5">
    <source>
        <dbReference type="ARBA" id="ARBA00023004"/>
    </source>
</evidence>
<protein>
    <submittedName>
        <fullName evidence="7">Cupin domain-containing protein</fullName>
    </submittedName>
</protein>
<dbReference type="Proteomes" id="UP001447008">
    <property type="component" value="Unassembled WGS sequence"/>
</dbReference>
<comment type="caution">
    <text evidence="7">The sequence shown here is derived from an EMBL/GenBank/DDBJ whole genome shotgun (WGS) entry which is preliminary data.</text>
</comment>
<evidence type="ECO:0000256" key="2">
    <source>
        <dbReference type="ARBA" id="ARBA00022723"/>
    </source>
</evidence>
<dbReference type="SMART" id="SM00558">
    <property type="entry name" value="JmjC"/>
    <property type="match status" value="1"/>
</dbReference>
<keyword evidence="5" id="KW-0408">Iron</keyword>
<dbReference type="InterPro" id="IPR046799">
    <property type="entry name" value="ROXA-like_wH"/>
</dbReference>
<dbReference type="InterPro" id="IPR039994">
    <property type="entry name" value="NO66-like"/>
</dbReference>
<dbReference type="Pfam" id="PF20514">
    <property type="entry name" value="WHD_ROXA"/>
    <property type="match status" value="1"/>
</dbReference>
<evidence type="ECO:0000256" key="3">
    <source>
        <dbReference type="ARBA" id="ARBA00022964"/>
    </source>
</evidence>
<comment type="cofactor">
    <cofactor evidence="1">
        <name>Fe(2+)</name>
        <dbReference type="ChEBI" id="CHEBI:29033"/>
    </cofactor>
</comment>
<dbReference type="PANTHER" id="PTHR13096:SF8">
    <property type="entry name" value="RIBOSOMAL OXYGENASE 1"/>
    <property type="match status" value="1"/>
</dbReference>
<dbReference type="Gene3D" id="2.60.120.650">
    <property type="entry name" value="Cupin"/>
    <property type="match status" value="1"/>
</dbReference>
<evidence type="ECO:0000256" key="1">
    <source>
        <dbReference type="ARBA" id="ARBA00001954"/>
    </source>
</evidence>
<keyword evidence="2" id="KW-0479">Metal-binding</keyword>
<dbReference type="RefSeq" id="WP_342676308.1">
    <property type="nucleotide sequence ID" value="NZ_JBCGCU010000002.1"/>
</dbReference>
<gene>
    <name evidence="7" type="ORF">WCN91_03475</name>
</gene>
<proteinExistence type="predicted"/>
<dbReference type="Gene3D" id="3.40.366.30">
    <property type="entry name" value="50S ribosomal protein L16 arginine hydroxylase, Chain A, Domain 2"/>
    <property type="match status" value="1"/>
</dbReference>
<keyword evidence="8" id="KW-1185">Reference proteome</keyword>
<reference evidence="7 8" key="1">
    <citation type="submission" date="2024-03" db="EMBL/GenBank/DDBJ databases">
        <title>Pseudoalteromonas qingdaonensis sp. nov., isolated from the intestines of marine benthic organisms.</title>
        <authorList>
            <person name="Lin X."/>
            <person name="Fang S."/>
            <person name="Hu X."/>
        </authorList>
    </citation>
    <scope>NUCLEOTIDE SEQUENCE [LARGE SCALE GENOMIC DNA]</scope>
    <source>
        <strain evidence="7 8">YIC-827</strain>
    </source>
</reference>
<organism evidence="7 8">
    <name type="scientific">Pseudoalteromonas qingdaonensis</name>
    <dbReference type="NCBI Taxonomy" id="3131913"/>
    <lineage>
        <taxon>Bacteria</taxon>
        <taxon>Pseudomonadati</taxon>
        <taxon>Pseudomonadota</taxon>
        <taxon>Gammaproteobacteria</taxon>
        <taxon>Alteromonadales</taxon>
        <taxon>Pseudoalteromonadaceae</taxon>
        <taxon>Pseudoalteromonas</taxon>
    </lineage>
</organism>
<evidence type="ECO:0000313" key="8">
    <source>
        <dbReference type="Proteomes" id="UP001447008"/>
    </source>
</evidence>
<evidence type="ECO:0000256" key="4">
    <source>
        <dbReference type="ARBA" id="ARBA00023002"/>
    </source>
</evidence>
<sequence length="380" mass="42641">MYSLTINELSKAQFLAQYWQKQPLLIKGGFKNFVDPIDAEELAGLAMEEGIESRIVTNSDGWQCTNGPFEDFSTLGEEHSTLLVQAVDHWHPDAAELVEPFRFIPNWRIDDLMVSYSTPGGGVGPHVDQYDVFIIQGSGKRHWRVGQVDKSVQQFSANKGLLQVGPFTAVIDVELEPGDILYIPPNAPHEGYAVEPSLNYSIGFRAPNQTDLLSAFADHLIDHDLGQARYSDEELTERPSRGELTADEIARLRKLMIAAIEDDSIFLRFISESLSEPKHDKDLLPLDDPLEENQLMDFLSDYPLLHKAGGLRSLYVEQDDAVILAVEGHSFCLPINHLETVKLLCDEQSIATHVLAMNTDCLLFRQTLATLIKEGYWFAD</sequence>
<dbReference type="SUPFAM" id="SSF51197">
    <property type="entry name" value="Clavaminate synthase-like"/>
    <property type="match status" value="1"/>
</dbReference>
<name>A0ABU9MWU8_9GAMM</name>
<keyword evidence="4" id="KW-0560">Oxidoreductase</keyword>
<keyword evidence="3" id="KW-0223">Dioxygenase</keyword>
<dbReference type="EMBL" id="JBCGCU010000002">
    <property type="protein sequence ID" value="MEM0514505.1"/>
    <property type="molecule type" value="Genomic_DNA"/>
</dbReference>
<dbReference type="InterPro" id="IPR003347">
    <property type="entry name" value="JmjC_dom"/>
</dbReference>